<dbReference type="EMBL" id="JAGGKT010000001">
    <property type="protein sequence ID" value="MBP1930102.1"/>
    <property type="molecule type" value="Genomic_DNA"/>
</dbReference>
<evidence type="ECO:0000313" key="2">
    <source>
        <dbReference type="Proteomes" id="UP001519343"/>
    </source>
</evidence>
<protein>
    <submittedName>
        <fullName evidence="1">DCC family thiol-disulfide oxidoreductase YuxK</fullName>
    </submittedName>
</protein>
<reference evidence="1 2" key="1">
    <citation type="submission" date="2021-03" db="EMBL/GenBank/DDBJ databases">
        <title>Genomic Encyclopedia of Type Strains, Phase IV (KMG-IV): sequencing the most valuable type-strain genomes for metagenomic binning, comparative biology and taxonomic classification.</title>
        <authorList>
            <person name="Goeker M."/>
        </authorList>
    </citation>
    <scope>NUCLEOTIDE SEQUENCE [LARGE SCALE GENOMIC DNA]</scope>
    <source>
        <strain evidence="1 2">DSM 24738</strain>
    </source>
</reference>
<dbReference type="PANTHER" id="PTHR33639:SF2">
    <property type="entry name" value="DUF393 DOMAIN-CONTAINING PROTEIN"/>
    <property type="match status" value="1"/>
</dbReference>
<comment type="caution">
    <text evidence="1">The sequence shown here is derived from an EMBL/GenBank/DDBJ whole genome shotgun (WGS) entry which is preliminary data.</text>
</comment>
<dbReference type="Proteomes" id="UP001519343">
    <property type="component" value="Unassembled WGS sequence"/>
</dbReference>
<dbReference type="InterPro" id="IPR007263">
    <property type="entry name" value="DCC1-like"/>
</dbReference>
<name>A0ABS4GIW8_9BACL</name>
<proteinExistence type="predicted"/>
<gene>
    <name evidence="1" type="ORF">J2Z37_000089</name>
</gene>
<organism evidence="1 2">
    <name type="scientific">Ammoniphilus resinae</name>
    <dbReference type="NCBI Taxonomy" id="861532"/>
    <lineage>
        <taxon>Bacteria</taxon>
        <taxon>Bacillati</taxon>
        <taxon>Bacillota</taxon>
        <taxon>Bacilli</taxon>
        <taxon>Bacillales</taxon>
        <taxon>Paenibacillaceae</taxon>
        <taxon>Aneurinibacillus group</taxon>
        <taxon>Ammoniphilus</taxon>
    </lineage>
</organism>
<dbReference type="InterPro" id="IPR052927">
    <property type="entry name" value="DCC_oxidoreductase"/>
</dbReference>
<dbReference type="RefSeq" id="WP_209807822.1">
    <property type="nucleotide sequence ID" value="NZ_JAGGKT010000001.1"/>
</dbReference>
<accession>A0ABS4GIW8</accession>
<sequence length="136" mass="15822">MSNQPNQAIILFDGVCHFCSGAVQFIINRDRKGYFRFASLQSTVAKSLLADQPELQNTDSIILIENGQYFTMSTAVLRIAKNLEGPWKLLFPAHIIPSIFRDLLYRYFARHRYRWFGKAQVCMIPTAEMRERFLDL</sequence>
<evidence type="ECO:0000313" key="1">
    <source>
        <dbReference type="EMBL" id="MBP1930102.1"/>
    </source>
</evidence>
<dbReference type="Pfam" id="PF04134">
    <property type="entry name" value="DCC1-like"/>
    <property type="match status" value="1"/>
</dbReference>
<keyword evidence="2" id="KW-1185">Reference proteome</keyword>
<dbReference type="PANTHER" id="PTHR33639">
    <property type="entry name" value="THIOL-DISULFIDE OXIDOREDUCTASE DCC"/>
    <property type="match status" value="1"/>
</dbReference>